<feature type="region of interest" description="Disordered" evidence="1">
    <location>
        <begin position="25"/>
        <end position="82"/>
    </location>
</feature>
<comment type="caution">
    <text evidence="2">The sequence shown here is derived from an EMBL/GenBank/DDBJ whole genome shotgun (WGS) entry which is preliminary data.</text>
</comment>
<reference evidence="2 3" key="1">
    <citation type="submission" date="2013-09" db="EMBL/GenBank/DDBJ databases">
        <title>Whole genome shotgun sequence of Novosphingobium tardaugens NBRC 16725.</title>
        <authorList>
            <person name="Isaki S."/>
            <person name="Hosoyama A."/>
            <person name="Tsuchikane K."/>
            <person name="Katsumata H."/>
            <person name="Ando Y."/>
            <person name="Yamazaki S."/>
            <person name="Fujita N."/>
        </authorList>
    </citation>
    <scope>NUCLEOTIDE SEQUENCE [LARGE SCALE GENOMIC DNA]</scope>
    <source>
        <strain evidence="2 3">NBRC 16725</strain>
    </source>
</reference>
<evidence type="ECO:0000313" key="3">
    <source>
        <dbReference type="Proteomes" id="UP000016568"/>
    </source>
</evidence>
<keyword evidence="3" id="KW-1185">Reference proteome</keyword>
<proteinExistence type="predicted"/>
<evidence type="ECO:0000313" key="2">
    <source>
        <dbReference type="EMBL" id="GAD48750.1"/>
    </source>
</evidence>
<dbReference type="Proteomes" id="UP000016568">
    <property type="component" value="Unassembled WGS sequence"/>
</dbReference>
<feature type="compositionally biased region" description="Basic and acidic residues" evidence="1">
    <location>
        <begin position="49"/>
        <end position="63"/>
    </location>
</feature>
<gene>
    <name evidence="2" type="ORF">NT2_04_01610</name>
</gene>
<dbReference type="EMBL" id="BASZ01000004">
    <property type="protein sequence ID" value="GAD48750.1"/>
    <property type="molecule type" value="Genomic_DNA"/>
</dbReference>
<accession>U2YJV5</accession>
<dbReference type="OrthoDB" id="7873635at2"/>
<protein>
    <submittedName>
        <fullName evidence="2">Uncharacterized protein</fullName>
    </submittedName>
</protein>
<dbReference type="KEGG" id="ntd:EGO55_09480"/>
<evidence type="ECO:0000256" key="1">
    <source>
        <dbReference type="SAM" id="MobiDB-lite"/>
    </source>
</evidence>
<dbReference type="RefSeq" id="WP_021689657.1">
    <property type="nucleotide sequence ID" value="NZ_BASZ01000004.1"/>
</dbReference>
<organism evidence="2 3">
    <name type="scientific">Caenibius tardaugens NBRC 16725</name>
    <dbReference type="NCBI Taxonomy" id="1219035"/>
    <lineage>
        <taxon>Bacteria</taxon>
        <taxon>Pseudomonadati</taxon>
        <taxon>Pseudomonadota</taxon>
        <taxon>Alphaproteobacteria</taxon>
        <taxon>Sphingomonadales</taxon>
        <taxon>Erythrobacteraceae</taxon>
        <taxon>Caenibius</taxon>
    </lineage>
</organism>
<name>U2YJV5_9SPHN</name>
<dbReference type="eggNOG" id="ENOG5032I52">
    <property type="taxonomic scope" value="Bacteria"/>
</dbReference>
<dbReference type="AlphaFoldDB" id="U2YJV5"/>
<sequence>MSFMIKLAALAAAGYAGFRYLSGKKSHSGQPAFASGETDKENFSQVRDAGPKAMRDKPKREWTTADQQSDESFPASDPPGNY</sequence>